<dbReference type="Pfam" id="PF04198">
    <property type="entry name" value="Sugar-bind"/>
    <property type="match status" value="1"/>
</dbReference>
<dbReference type="RefSeq" id="WP_410035391.1">
    <property type="nucleotide sequence ID" value="NZ_JBGMEF010000017.1"/>
</dbReference>
<organism evidence="6 7">
    <name type="scientific">Anaerococcus kampingae</name>
    <dbReference type="NCBI Taxonomy" id="3115614"/>
    <lineage>
        <taxon>Bacteria</taxon>
        <taxon>Bacillati</taxon>
        <taxon>Bacillota</taxon>
        <taxon>Tissierellia</taxon>
        <taxon>Tissierellales</taxon>
        <taxon>Peptoniphilaceae</taxon>
        <taxon>Anaerococcus</taxon>
    </lineage>
</organism>
<gene>
    <name evidence="6" type="ORF">ACCQ42_03475</name>
</gene>
<comment type="caution">
    <text evidence="6">The sequence shown here is derived from an EMBL/GenBank/DDBJ whole genome shotgun (WGS) entry which is preliminary data.</text>
</comment>
<protein>
    <submittedName>
        <fullName evidence="6">Sugar-binding transcriptional regulator</fullName>
    </submittedName>
</protein>
<proteinExistence type="inferred from homology"/>
<feature type="domain" description="Sugar-binding" evidence="5">
    <location>
        <begin position="59"/>
        <end position="307"/>
    </location>
</feature>
<name>A0ABW9MEE1_9FIRM</name>
<evidence type="ECO:0000256" key="3">
    <source>
        <dbReference type="ARBA" id="ARBA00023125"/>
    </source>
</evidence>
<reference evidence="6 7" key="1">
    <citation type="journal article" date="2025" name="Anaerobe">
        <title>Description of Anaerococcus kampingiae sp. nov., Anaerococcus groningensis sp. nov., Anaerococcus martiniensis sp. nov., and Anaerococcus cruorum sp. nov., isolated from human clinical specimens.</title>
        <authorList>
            <person name="Boiten K.E."/>
            <person name="Meijer J."/>
            <person name="van Wezel E.M."/>
            <person name="Veloo A.C.M."/>
        </authorList>
    </citation>
    <scope>NUCLEOTIDE SEQUENCE [LARGE SCALE GENOMIC DNA]</scope>
    <source>
        <strain evidence="6 7">ENR0874</strain>
    </source>
</reference>
<dbReference type="Gene3D" id="3.40.50.1360">
    <property type="match status" value="1"/>
</dbReference>
<evidence type="ECO:0000313" key="7">
    <source>
        <dbReference type="Proteomes" id="UP001637994"/>
    </source>
</evidence>
<keyword evidence="2" id="KW-0805">Transcription regulation</keyword>
<evidence type="ECO:0000313" key="6">
    <source>
        <dbReference type="EMBL" id="MFO3666827.1"/>
    </source>
</evidence>
<dbReference type="InterPro" id="IPR051054">
    <property type="entry name" value="SorC_transcr_regulators"/>
</dbReference>
<dbReference type="EMBL" id="JBGMEF010000017">
    <property type="protein sequence ID" value="MFO3666827.1"/>
    <property type="molecule type" value="Genomic_DNA"/>
</dbReference>
<dbReference type="Pfam" id="PF13412">
    <property type="entry name" value="HTH_24"/>
    <property type="match status" value="1"/>
</dbReference>
<evidence type="ECO:0000256" key="2">
    <source>
        <dbReference type="ARBA" id="ARBA00023015"/>
    </source>
</evidence>
<keyword evidence="3" id="KW-0238">DNA-binding</keyword>
<sequence>MTKRLELLIEVASLFYEQNCTQTYIAKKLNISRPTVAALLQEAKDKGIVKISIMKINKDTINISNAIKKKYNIPHVLVSKEDSTYSKKEVGILCANYIESKKDFNIKIGVGFGSTVYEYVKSANYIKTNFKGITPLMGGVELNDEALHSNHLCFTLSRKYSCGMSFIYSPVKAESLEQKEMLINSHMVKTAIDEAKKVDLAIVGVGNPLNKSTYQKLKYLSDEDIKILKKNHAVGDIVTSLFNKDAEEIITPASEKFIGISIYDLKNIPEVVVLATGHQKSEAIKALINKNIITTLIIDYELANILIS</sequence>
<keyword evidence="4" id="KW-0804">Transcription</keyword>
<dbReference type="InterPro" id="IPR037171">
    <property type="entry name" value="NagB/RpiA_transferase-like"/>
</dbReference>
<dbReference type="InterPro" id="IPR007324">
    <property type="entry name" value="Sugar-bd_dom_put"/>
</dbReference>
<evidence type="ECO:0000256" key="1">
    <source>
        <dbReference type="ARBA" id="ARBA00010466"/>
    </source>
</evidence>
<dbReference type="SUPFAM" id="SSF100950">
    <property type="entry name" value="NagB/RpiA/CoA transferase-like"/>
    <property type="match status" value="1"/>
</dbReference>
<evidence type="ECO:0000259" key="5">
    <source>
        <dbReference type="Pfam" id="PF04198"/>
    </source>
</evidence>
<dbReference type="Gene3D" id="1.10.10.60">
    <property type="entry name" value="Homeodomain-like"/>
    <property type="match status" value="1"/>
</dbReference>
<comment type="similarity">
    <text evidence="1">Belongs to the SorC transcriptional regulatory family.</text>
</comment>
<dbReference type="Proteomes" id="UP001637994">
    <property type="component" value="Unassembled WGS sequence"/>
</dbReference>
<dbReference type="PANTHER" id="PTHR34294">
    <property type="entry name" value="TRANSCRIPTIONAL REGULATOR-RELATED"/>
    <property type="match status" value="1"/>
</dbReference>
<dbReference type="PANTHER" id="PTHR34294:SF12">
    <property type="entry name" value="SUGAR-BINDING TRANSCRIPTIONAL REGULATOR"/>
    <property type="match status" value="1"/>
</dbReference>
<accession>A0ABW9MEE1</accession>
<evidence type="ECO:0000256" key="4">
    <source>
        <dbReference type="ARBA" id="ARBA00023163"/>
    </source>
</evidence>
<keyword evidence="7" id="KW-1185">Reference proteome</keyword>